<keyword evidence="2" id="KW-1133">Transmembrane helix</keyword>
<feature type="transmembrane region" description="Helical" evidence="2">
    <location>
        <begin position="34"/>
        <end position="53"/>
    </location>
</feature>
<reference evidence="4" key="1">
    <citation type="journal article" date="2020" name="mSystems">
        <title>Genome- and Community-Level Interaction Insights into Carbon Utilization and Element Cycling Functions of Hydrothermarchaeota in Hydrothermal Sediment.</title>
        <authorList>
            <person name="Zhou Z."/>
            <person name="Liu Y."/>
            <person name="Xu W."/>
            <person name="Pan J."/>
            <person name="Luo Z.H."/>
            <person name="Li M."/>
        </authorList>
    </citation>
    <scope>NUCLEOTIDE SEQUENCE [LARGE SCALE GENOMIC DNA]</scope>
    <source>
        <strain evidence="4">HyVt-456</strain>
    </source>
</reference>
<evidence type="ECO:0000256" key="1">
    <source>
        <dbReference type="SAM" id="MobiDB-lite"/>
    </source>
</evidence>
<accession>A0A7V1LPY6</accession>
<sequence length="210" mass="23943">MRHRRRIQNTQISKKRHHSVTRTAIPRPKKKTKWPFFIIIALIVAGSAFLLFMDMIPLPALDHLWGNNKQTSVSEKTDKAAPSEQQPALPMEQEETEPYYSPVQRQIQLEILNGCGAKGVADQLTKLLRKHNYDVVNKGNYLKKGKVNWNVAETRIIDQIGKVDNARQLADAMGVLYSNVESYENPSPIADITIIIGKDYKTLPIFNHQE</sequence>
<organism evidence="4">
    <name type="scientific">Caldithrix abyssi</name>
    <dbReference type="NCBI Taxonomy" id="187145"/>
    <lineage>
        <taxon>Bacteria</taxon>
        <taxon>Pseudomonadati</taxon>
        <taxon>Calditrichota</taxon>
        <taxon>Calditrichia</taxon>
        <taxon>Calditrichales</taxon>
        <taxon>Calditrichaceae</taxon>
        <taxon>Caldithrix</taxon>
    </lineage>
</organism>
<feature type="region of interest" description="Disordered" evidence="1">
    <location>
        <begin position="1"/>
        <end position="25"/>
    </location>
</feature>
<dbReference type="InterPro" id="IPR027381">
    <property type="entry name" value="LytR/CpsA/Psr_C"/>
</dbReference>
<dbReference type="EMBL" id="DRLD01000430">
    <property type="protein sequence ID" value="HED12009.1"/>
    <property type="molecule type" value="Genomic_DNA"/>
</dbReference>
<feature type="region of interest" description="Disordered" evidence="1">
    <location>
        <begin position="72"/>
        <end position="94"/>
    </location>
</feature>
<dbReference type="Pfam" id="PF13399">
    <property type="entry name" value="LytR_C"/>
    <property type="match status" value="1"/>
</dbReference>
<proteinExistence type="predicted"/>
<dbReference type="Gene3D" id="3.30.70.2390">
    <property type="match status" value="1"/>
</dbReference>
<gene>
    <name evidence="4" type="ORF">ENJ10_15060</name>
</gene>
<evidence type="ECO:0000259" key="3">
    <source>
        <dbReference type="Pfam" id="PF13399"/>
    </source>
</evidence>
<name>A0A7V1LPY6_CALAY</name>
<keyword evidence="2" id="KW-0812">Transmembrane</keyword>
<dbReference type="Proteomes" id="UP000886005">
    <property type="component" value="Unassembled WGS sequence"/>
</dbReference>
<keyword evidence="2" id="KW-0472">Membrane</keyword>
<protein>
    <submittedName>
        <fullName evidence="4">LytR family transcriptional regulator</fullName>
    </submittedName>
</protein>
<comment type="caution">
    <text evidence="4">The sequence shown here is derived from an EMBL/GenBank/DDBJ whole genome shotgun (WGS) entry which is preliminary data.</text>
</comment>
<dbReference type="AlphaFoldDB" id="A0A7V1LPY6"/>
<evidence type="ECO:0000313" key="4">
    <source>
        <dbReference type="EMBL" id="HED12009.1"/>
    </source>
</evidence>
<feature type="compositionally biased region" description="Basic residues" evidence="1">
    <location>
        <begin position="1"/>
        <end position="20"/>
    </location>
</feature>
<feature type="domain" description="LytR/CpsA/Psr regulator C-terminal" evidence="3">
    <location>
        <begin position="106"/>
        <end position="200"/>
    </location>
</feature>
<evidence type="ECO:0000256" key="2">
    <source>
        <dbReference type="SAM" id="Phobius"/>
    </source>
</evidence>